<dbReference type="SMART" id="SM00066">
    <property type="entry name" value="GAL4"/>
    <property type="match status" value="1"/>
</dbReference>
<dbReference type="InterPro" id="IPR008030">
    <property type="entry name" value="NmrA-like"/>
</dbReference>
<feature type="domain" description="Zn(2)-C6 fungal-type" evidence="10">
    <location>
        <begin position="37"/>
        <end position="67"/>
    </location>
</feature>
<dbReference type="Proteomes" id="UP001369815">
    <property type="component" value="Unassembled WGS sequence"/>
</dbReference>
<keyword evidence="4" id="KW-0560">Oxidoreductase</keyword>
<evidence type="ECO:0000259" key="10">
    <source>
        <dbReference type="PROSITE" id="PS50048"/>
    </source>
</evidence>
<keyword evidence="8" id="KW-0539">Nucleus</keyword>
<evidence type="ECO:0000256" key="2">
    <source>
        <dbReference type="ARBA" id="ARBA00022723"/>
    </source>
</evidence>
<evidence type="ECO:0000256" key="3">
    <source>
        <dbReference type="ARBA" id="ARBA00022857"/>
    </source>
</evidence>
<dbReference type="GO" id="GO:0000981">
    <property type="term" value="F:DNA-binding transcription factor activity, RNA polymerase II-specific"/>
    <property type="evidence" value="ECO:0007669"/>
    <property type="project" value="InterPro"/>
</dbReference>
<dbReference type="PANTHER" id="PTHR47706">
    <property type="entry name" value="NMRA-LIKE FAMILY PROTEIN"/>
    <property type="match status" value="1"/>
</dbReference>
<protein>
    <recommendedName>
        <fullName evidence="10">Zn(2)-C6 fungal-type domain-containing protein</fullName>
    </recommendedName>
</protein>
<evidence type="ECO:0000256" key="1">
    <source>
        <dbReference type="ARBA" id="ARBA00005725"/>
    </source>
</evidence>
<dbReference type="Pfam" id="PF05368">
    <property type="entry name" value="NmrA"/>
    <property type="match status" value="1"/>
</dbReference>
<dbReference type="SUPFAM" id="SSF51735">
    <property type="entry name" value="NAD(P)-binding Rossmann-fold domains"/>
    <property type="match status" value="1"/>
</dbReference>
<dbReference type="AlphaFoldDB" id="A0AAX6MP45"/>
<dbReference type="Gene3D" id="3.90.25.10">
    <property type="entry name" value="UDP-galactose 4-epimerase, domain 1"/>
    <property type="match status" value="1"/>
</dbReference>
<keyword evidence="7" id="KW-0804">Transcription</keyword>
<organism evidence="11 12">
    <name type="scientific">Daldinia eschscholtzii</name>
    <dbReference type="NCBI Taxonomy" id="292717"/>
    <lineage>
        <taxon>Eukaryota</taxon>
        <taxon>Fungi</taxon>
        <taxon>Dikarya</taxon>
        <taxon>Ascomycota</taxon>
        <taxon>Pezizomycotina</taxon>
        <taxon>Sordariomycetes</taxon>
        <taxon>Xylariomycetidae</taxon>
        <taxon>Xylariales</taxon>
        <taxon>Hypoxylaceae</taxon>
        <taxon>Daldinia</taxon>
    </lineage>
</organism>
<proteinExistence type="inferred from homology"/>
<dbReference type="InterPro" id="IPR001138">
    <property type="entry name" value="Zn2Cys6_DnaBD"/>
</dbReference>
<dbReference type="SUPFAM" id="SSF57701">
    <property type="entry name" value="Zn2/Cys6 DNA-binding domain"/>
    <property type="match status" value="1"/>
</dbReference>
<feature type="region of interest" description="Disordered" evidence="9">
    <location>
        <begin position="113"/>
        <end position="146"/>
    </location>
</feature>
<dbReference type="InterPro" id="IPR051609">
    <property type="entry name" value="NmrA/Isoflavone_reductase-like"/>
</dbReference>
<dbReference type="InterPro" id="IPR036864">
    <property type="entry name" value="Zn2-C6_fun-type_DNA-bd_sf"/>
</dbReference>
<comment type="caution">
    <text evidence="11">The sequence shown here is derived from an EMBL/GenBank/DDBJ whole genome shotgun (WGS) entry which is preliminary data.</text>
</comment>
<dbReference type="InterPro" id="IPR036291">
    <property type="entry name" value="NAD(P)-bd_dom_sf"/>
</dbReference>
<dbReference type="GO" id="GO:0016491">
    <property type="term" value="F:oxidoreductase activity"/>
    <property type="evidence" value="ECO:0007669"/>
    <property type="project" value="UniProtKB-KW"/>
</dbReference>
<evidence type="ECO:0000313" key="11">
    <source>
        <dbReference type="EMBL" id="KAK6954177.1"/>
    </source>
</evidence>
<evidence type="ECO:0000313" key="12">
    <source>
        <dbReference type="Proteomes" id="UP001369815"/>
    </source>
</evidence>
<keyword evidence="12" id="KW-1185">Reference proteome</keyword>
<gene>
    <name evidence="11" type="ORF">Daesc_004139</name>
</gene>
<feature type="region of interest" description="Disordered" evidence="9">
    <location>
        <begin position="290"/>
        <end position="329"/>
    </location>
</feature>
<dbReference type="Pfam" id="PF00172">
    <property type="entry name" value="Zn_clus"/>
    <property type="match status" value="1"/>
</dbReference>
<dbReference type="Gene3D" id="3.40.50.720">
    <property type="entry name" value="NAD(P)-binding Rossmann-like Domain"/>
    <property type="match status" value="1"/>
</dbReference>
<dbReference type="GO" id="GO:0005634">
    <property type="term" value="C:nucleus"/>
    <property type="evidence" value="ECO:0007669"/>
    <property type="project" value="InterPro"/>
</dbReference>
<keyword evidence="3" id="KW-0521">NADP</keyword>
<dbReference type="EMBL" id="JBANMG010000004">
    <property type="protein sequence ID" value="KAK6954177.1"/>
    <property type="molecule type" value="Genomic_DNA"/>
</dbReference>
<sequence length="725" mass="79851">MLKRKRVNDLCIKHKIMAEISNTSQLPRTTNPKVRSSCDSCGSAKVRCDRSRPKCRRCVGLGIDCAYSISRKLGRIPRRGLFTEINSEASVGTSRQTRMLRLDSNLESSANMAFEEPRRVQSSEVQPSFSRPGCETSLSESNIDASSSNTYGHDQLGLGLFDPLSMDQWSQFNFLDVGIRTTSSPKDATVEVQTHGVQDSRAPHSCARESYEIFADLVCPAPDLHAPNTNSDTVTARLDQVLHFNRKAIDRLSGLLECSCAKSGHRVMVHASIISRILIWYQQAAGWPCNTSPETPPETPPAGALNTTGDTSPSASSSSELDEAAGTRSSNLRILPRTTGFVVTDVPATLGTFSIEDQKMQAVIRNHLVLSELIRMSALIDLFSSHSPGESSVAGAGSLYTYIAAWLRNEYNSTIRDLKAERITLEVAREVIDTLVATEKHDITILSRKAIGLQDSNWNGVTWRQVNYENKDELVEVLRGIHTVLSFVQLLQDPGNKAQKNLIDAAVIAGVKRFAPSEWGSCSGAGMPWWTGKDEIKEYLKSVLEYCLFQPGLFLNYLATPHKTSKHLTPLNTFIDPHNRRAIVIDGYDPIVTFTIAQDLAAVVARAVDFEGEWPVVGGIRGNSLPVSKIIEIAEQVRGGPFTVDTVSLEDLEAGNLSASWKLEARHPSVSDAEAAKMLKEVLVGMLLSSAKGAWNTSDEWNKLLPDYKFTDMRQFLGEVWQAKP</sequence>
<keyword evidence="5" id="KW-0805">Transcription regulation</keyword>
<comment type="similarity">
    <text evidence="1">Belongs to the NmrA-type oxidoreductase family. Isoflavone reductase subfamily.</text>
</comment>
<dbReference type="Pfam" id="PF08493">
    <property type="entry name" value="AflR"/>
    <property type="match status" value="1"/>
</dbReference>
<feature type="compositionally biased region" description="Polar residues" evidence="9">
    <location>
        <begin position="136"/>
        <end position="146"/>
    </location>
</feature>
<dbReference type="CDD" id="cd00067">
    <property type="entry name" value="GAL4"/>
    <property type="match status" value="1"/>
</dbReference>
<accession>A0AAX6MP45</accession>
<evidence type="ECO:0000256" key="9">
    <source>
        <dbReference type="SAM" id="MobiDB-lite"/>
    </source>
</evidence>
<dbReference type="InterPro" id="IPR013700">
    <property type="entry name" value="AflR"/>
</dbReference>
<dbReference type="PRINTS" id="PR00755">
    <property type="entry name" value="AFLATOXINBRP"/>
</dbReference>
<dbReference type="PANTHER" id="PTHR47706:SF4">
    <property type="entry name" value="NMRA-LIKE DOMAIN-CONTAINING PROTEIN"/>
    <property type="match status" value="1"/>
</dbReference>
<keyword evidence="2" id="KW-0479">Metal-binding</keyword>
<evidence type="ECO:0000256" key="7">
    <source>
        <dbReference type="ARBA" id="ARBA00023163"/>
    </source>
</evidence>
<evidence type="ECO:0000256" key="4">
    <source>
        <dbReference type="ARBA" id="ARBA00023002"/>
    </source>
</evidence>
<dbReference type="GO" id="GO:0003677">
    <property type="term" value="F:DNA binding"/>
    <property type="evidence" value="ECO:0007669"/>
    <property type="project" value="UniProtKB-KW"/>
</dbReference>
<name>A0AAX6MP45_9PEZI</name>
<dbReference type="GO" id="GO:0008270">
    <property type="term" value="F:zinc ion binding"/>
    <property type="evidence" value="ECO:0007669"/>
    <property type="project" value="InterPro"/>
</dbReference>
<keyword evidence="6" id="KW-0238">DNA-binding</keyword>
<evidence type="ECO:0000256" key="8">
    <source>
        <dbReference type="ARBA" id="ARBA00023242"/>
    </source>
</evidence>
<evidence type="ECO:0000256" key="5">
    <source>
        <dbReference type="ARBA" id="ARBA00023015"/>
    </source>
</evidence>
<reference evidence="11 12" key="1">
    <citation type="journal article" date="2024" name="Front Chem Biol">
        <title>Unveiling the potential of Daldinia eschscholtzii MFLUCC 19-0629 through bioactivity and bioinformatics studies for enhanced sustainable agriculture production.</title>
        <authorList>
            <person name="Brooks S."/>
            <person name="Weaver J.A."/>
            <person name="Klomchit A."/>
            <person name="Alharthi S.A."/>
            <person name="Onlamun T."/>
            <person name="Nurani R."/>
            <person name="Vong T.K."/>
            <person name="Alberti F."/>
            <person name="Greco C."/>
        </authorList>
    </citation>
    <scope>NUCLEOTIDE SEQUENCE [LARGE SCALE GENOMIC DNA]</scope>
    <source>
        <strain evidence="11">MFLUCC 19-0629</strain>
    </source>
</reference>
<dbReference type="PROSITE" id="PS50048">
    <property type="entry name" value="ZN2_CY6_FUNGAL_2"/>
    <property type="match status" value="1"/>
</dbReference>
<dbReference type="GO" id="GO:0045122">
    <property type="term" value="P:aflatoxin biosynthetic process"/>
    <property type="evidence" value="ECO:0007669"/>
    <property type="project" value="InterPro"/>
</dbReference>
<dbReference type="Gene3D" id="4.10.240.10">
    <property type="entry name" value="Zn(2)-C6 fungal-type DNA-binding domain"/>
    <property type="match status" value="1"/>
</dbReference>
<evidence type="ECO:0000256" key="6">
    <source>
        <dbReference type="ARBA" id="ARBA00023125"/>
    </source>
</evidence>